<gene>
    <name evidence="2" type="ORF">GCM10007094_40400</name>
</gene>
<dbReference type="InterPro" id="IPR007138">
    <property type="entry name" value="ABM_dom"/>
</dbReference>
<accession>A0ABQ3EPG1</accession>
<evidence type="ECO:0000313" key="3">
    <source>
        <dbReference type="Proteomes" id="UP000637980"/>
    </source>
</evidence>
<dbReference type="EMBL" id="BMXE01000009">
    <property type="protein sequence ID" value="GHB46939.1"/>
    <property type="molecule type" value="Genomic_DNA"/>
</dbReference>
<evidence type="ECO:0000313" key="2">
    <source>
        <dbReference type="EMBL" id="GHB46939.1"/>
    </source>
</evidence>
<proteinExistence type="predicted"/>
<keyword evidence="3" id="KW-1185">Reference proteome</keyword>
<evidence type="ECO:0000259" key="1">
    <source>
        <dbReference type="PROSITE" id="PS51725"/>
    </source>
</evidence>
<organism evidence="2 3">
    <name type="scientific">Pseudovibrio japonicus</name>
    <dbReference type="NCBI Taxonomy" id="366534"/>
    <lineage>
        <taxon>Bacteria</taxon>
        <taxon>Pseudomonadati</taxon>
        <taxon>Pseudomonadota</taxon>
        <taxon>Alphaproteobacteria</taxon>
        <taxon>Hyphomicrobiales</taxon>
        <taxon>Stappiaceae</taxon>
        <taxon>Pseudovibrio</taxon>
    </lineage>
</organism>
<dbReference type="PROSITE" id="PS51725">
    <property type="entry name" value="ABM"/>
    <property type="match status" value="1"/>
</dbReference>
<dbReference type="InterPro" id="IPR011008">
    <property type="entry name" value="Dimeric_a/b-barrel"/>
</dbReference>
<dbReference type="Proteomes" id="UP000637980">
    <property type="component" value="Unassembled WGS sequence"/>
</dbReference>
<sequence length="102" mass="11334">MTNLWVSAEVELADGACLAEAESELKKLVAVTLEEPGCIQFEIRQEIGKPECFILWECWVDAEALQAHYDAPHTLAYFAKNLTKIDSVQKLEPLGVSERVAA</sequence>
<feature type="domain" description="ABM" evidence="1">
    <location>
        <begin position="4"/>
        <end position="97"/>
    </location>
</feature>
<dbReference type="SUPFAM" id="SSF54909">
    <property type="entry name" value="Dimeric alpha+beta barrel"/>
    <property type="match status" value="1"/>
</dbReference>
<dbReference type="RefSeq" id="WP_189438617.1">
    <property type="nucleotide sequence ID" value="NZ_BMXE01000009.1"/>
</dbReference>
<dbReference type="Pfam" id="PF03992">
    <property type="entry name" value="ABM"/>
    <property type="match status" value="1"/>
</dbReference>
<protein>
    <recommendedName>
        <fullName evidence="1">ABM domain-containing protein</fullName>
    </recommendedName>
</protein>
<name>A0ABQ3EPG1_9HYPH</name>
<comment type="caution">
    <text evidence="2">The sequence shown here is derived from an EMBL/GenBank/DDBJ whole genome shotgun (WGS) entry which is preliminary data.</text>
</comment>
<dbReference type="Gene3D" id="3.30.70.100">
    <property type="match status" value="1"/>
</dbReference>
<reference evidence="3" key="1">
    <citation type="journal article" date="2019" name="Int. J. Syst. Evol. Microbiol.">
        <title>The Global Catalogue of Microorganisms (GCM) 10K type strain sequencing project: providing services to taxonomists for standard genome sequencing and annotation.</title>
        <authorList>
            <consortium name="The Broad Institute Genomics Platform"/>
            <consortium name="The Broad Institute Genome Sequencing Center for Infectious Disease"/>
            <person name="Wu L."/>
            <person name="Ma J."/>
        </authorList>
    </citation>
    <scope>NUCLEOTIDE SEQUENCE [LARGE SCALE GENOMIC DNA]</scope>
    <source>
        <strain evidence="3">KCTC 12861</strain>
    </source>
</reference>